<protein>
    <submittedName>
        <fullName evidence="2">Uncharacterized protein</fullName>
    </submittedName>
</protein>
<accession>A0A8X6T2F3</accession>
<feature type="region of interest" description="Disordered" evidence="1">
    <location>
        <begin position="1"/>
        <end position="21"/>
    </location>
</feature>
<gene>
    <name evidence="2" type="ORF">TNCV_1089391</name>
</gene>
<organism evidence="2 3">
    <name type="scientific">Trichonephila clavipes</name>
    <name type="common">Golden silk orbweaver</name>
    <name type="synonym">Nephila clavipes</name>
    <dbReference type="NCBI Taxonomy" id="2585209"/>
    <lineage>
        <taxon>Eukaryota</taxon>
        <taxon>Metazoa</taxon>
        <taxon>Ecdysozoa</taxon>
        <taxon>Arthropoda</taxon>
        <taxon>Chelicerata</taxon>
        <taxon>Arachnida</taxon>
        <taxon>Araneae</taxon>
        <taxon>Araneomorphae</taxon>
        <taxon>Entelegynae</taxon>
        <taxon>Araneoidea</taxon>
        <taxon>Nephilidae</taxon>
        <taxon>Trichonephila</taxon>
    </lineage>
</organism>
<evidence type="ECO:0000313" key="3">
    <source>
        <dbReference type="Proteomes" id="UP000887159"/>
    </source>
</evidence>
<reference evidence="2" key="1">
    <citation type="submission" date="2020-08" db="EMBL/GenBank/DDBJ databases">
        <title>Multicomponent nature underlies the extraordinary mechanical properties of spider dragline silk.</title>
        <authorList>
            <person name="Kono N."/>
            <person name="Nakamura H."/>
            <person name="Mori M."/>
            <person name="Yoshida Y."/>
            <person name="Ohtoshi R."/>
            <person name="Malay A.D."/>
            <person name="Moran D.A.P."/>
            <person name="Tomita M."/>
            <person name="Numata K."/>
            <person name="Arakawa K."/>
        </authorList>
    </citation>
    <scope>NUCLEOTIDE SEQUENCE</scope>
</reference>
<dbReference type="EMBL" id="BMAU01021343">
    <property type="protein sequence ID" value="GFY17163.1"/>
    <property type="molecule type" value="Genomic_DNA"/>
</dbReference>
<proteinExistence type="predicted"/>
<dbReference type="AlphaFoldDB" id="A0A8X6T2F3"/>
<comment type="caution">
    <text evidence="2">The sequence shown here is derived from an EMBL/GenBank/DDBJ whole genome shotgun (WGS) entry which is preliminary data.</text>
</comment>
<sequence>MLLRFHRDQTTQLTPDLEPHANGKTLAPDRLDSLLYLTLLVAYLYPPSPTANIPRNFQPWSNGESECHEFEPCATEDPPCRGDDAHSTCRGSNFSRWCVEEIQS</sequence>
<evidence type="ECO:0000313" key="2">
    <source>
        <dbReference type="EMBL" id="GFY17163.1"/>
    </source>
</evidence>
<keyword evidence="3" id="KW-1185">Reference proteome</keyword>
<name>A0A8X6T2F3_TRICX</name>
<evidence type="ECO:0000256" key="1">
    <source>
        <dbReference type="SAM" id="MobiDB-lite"/>
    </source>
</evidence>
<dbReference type="Proteomes" id="UP000887159">
    <property type="component" value="Unassembled WGS sequence"/>
</dbReference>